<accession>A0A9P6GRB2</accession>
<reference evidence="1" key="1">
    <citation type="journal article" date="2020" name="Mol. Plant Microbe Interact.">
        <title>Genome Sequence of the Biocontrol Agent Coniothyrium minitans strain Conio (IMI 134523).</title>
        <authorList>
            <person name="Patel D."/>
            <person name="Shittu T.A."/>
            <person name="Baroncelli R."/>
            <person name="Muthumeenakshi S."/>
            <person name="Osborne T.H."/>
            <person name="Janganan T.K."/>
            <person name="Sreenivasaprasad S."/>
        </authorList>
    </citation>
    <scope>NUCLEOTIDE SEQUENCE</scope>
    <source>
        <strain evidence="1">Conio</strain>
    </source>
</reference>
<keyword evidence="2" id="KW-1185">Reference proteome</keyword>
<evidence type="ECO:0000313" key="1">
    <source>
        <dbReference type="EMBL" id="KAF9740397.1"/>
    </source>
</evidence>
<evidence type="ECO:0000313" key="2">
    <source>
        <dbReference type="Proteomes" id="UP000756921"/>
    </source>
</evidence>
<gene>
    <name evidence="1" type="ORF">PMIN01_03032</name>
</gene>
<name>A0A9P6GRB2_9PLEO</name>
<proteinExistence type="predicted"/>
<dbReference type="EMBL" id="WJXW01000002">
    <property type="protein sequence ID" value="KAF9740397.1"/>
    <property type="molecule type" value="Genomic_DNA"/>
</dbReference>
<comment type="caution">
    <text evidence="1">The sequence shown here is derived from an EMBL/GenBank/DDBJ whole genome shotgun (WGS) entry which is preliminary data.</text>
</comment>
<sequence>MDEYLWERGRRDREGGTYHSSLSPIFHPTKSRKLSHGLMKPLPSSRWWAFASASSGRAPATAGVLTTTYMAAAAAAATMPAPPAPLILAVKTKWGVCHQLLSRCPDFEFDFDVDSESGSDFDVDGDDRAVYLEASRLRKRRVCDCEADLSRKIPQGASISPTNQTPVDVDALPTLPLARLNTLRFALTEPAAAALNKDGDISTLSLPSTKPTSSLTYLPTYLYTSIARRRRMHTHTHTQKPSQRAFVCPDGQSVGRITYKGWPRRDDPGSRIQAGPARKWGLVPRQTALVS</sequence>
<protein>
    <submittedName>
        <fullName evidence="1">Uncharacterized protein</fullName>
    </submittedName>
</protein>
<organism evidence="1 2">
    <name type="scientific">Paraphaeosphaeria minitans</name>
    <dbReference type="NCBI Taxonomy" id="565426"/>
    <lineage>
        <taxon>Eukaryota</taxon>
        <taxon>Fungi</taxon>
        <taxon>Dikarya</taxon>
        <taxon>Ascomycota</taxon>
        <taxon>Pezizomycotina</taxon>
        <taxon>Dothideomycetes</taxon>
        <taxon>Pleosporomycetidae</taxon>
        <taxon>Pleosporales</taxon>
        <taxon>Massarineae</taxon>
        <taxon>Didymosphaeriaceae</taxon>
        <taxon>Paraphaeosphaeria</taxon>
    </lineage>
</organism>
<dbReference type="AlphaFoldDB" id="A0A9P6GRB2"/>
<dbReference type="Proteomes" id="UP000756921">
    <property type="component" value="Unassembled WGS sequence"/>
</dbReference>